<evidence type="ECO:0000313" key="2">
    <source>
        <dbReference type="Proteomes" id="UP000595703"/>
    </source>
</evidence>
<dbReference type="KEGG" id="arev:RVR_P127"/>
<proteinExistence type="predicted"/>
<dbReference type="RefSeq" id="WP_202239780.1">
    <property type="nucleotide sequence ID" value="NZ_AP018366.1"/>
</dbReference>
<geneLocation type="plasmid" evidence="1 2">
    <name>pRVR1</name>
</geneLocation>
<protein>
    <submittedName>
        <fullName evidence="1">Uncharacterized protein</fullName>
    </submittedName>
</protein>
<dbReference type="AlphaFoldDB" id="A0A7R6QDU3"/>
<keyword evidence="2" id="KW-1185">Reference proteome</keyword>
<gene>
    <name evidence="1" type="ORF">RVR_P127</name>
</gene>
<organism evidence="1 2">
    <name type="scientific">Actinacidiphila reveromycinica</name>
    <dbReference type="NCBI Taxonomy" id="659352"/>
    <lineage>
        <taxon>Bacteria</taxon>
        <taxon>Bacillati</taxon>
        <taxon>Actinomycetota</taxon>
        <taxon>Actinomycetes</taxon>
        <taxon>Kitasatosporales</taxon>
        <taxon>Streptomycetaceae</taxon>
        <taxon>Actinacidiphila</taxon>
    </lineage>
</organism>
<sequence>MIAAYEGMWNAAAAAYHNGKVTSPDLEKYAVDKALADIRATGLYYQDHGEIMSGRPTYSPTVSSVSFASTPYTADVTDCLDSTHYIEVDKKTGKAVDRGAGPYRHVATAVARYNGKSWVISSVTISRDRTC</sequence>
<dbReference type="EMBL" id="AP018366">
    <property type="protein sequence ID" value="BBG20656.1"/>
    <property type="molecule type" value="Genomic_DNA"/>
</dbReference>
<dbReference type="Proteomes" id="UP000595703">
    <property type="component" value="Plasmid pRVR1"/>
</dbReference>
<accession>A0A7R6QDU3</accession>
<name>A0A7R6QDU3_9ACTN</name>
<evidence type="ECO:0000313" key="1">
    <source>
        <dbReference type="EMBL" id="BBG20656.1"/>
    </source>
</evidence>
<keyword evidence="1" id="KW-0614">Plasmid</keyword>
<reference evidence="1 2" key="1">
    <citation type="journal article" date="2020" name="Sci. Rep.">
        <title>beta-carboline chemical signals induce reveromycin production through a LuxR family regulator in Streptomyces sp. SN-593.</title>
        <authorList>
            <person name="Panthee S."/>
            <person name="Kito N."/>
            <person name="Hayashi T."/>
            <person name="Shimizu T."/>
            <person name="Ishikawa J."/>
            <person name="Hamamoto H."/>
            <person name="Osada H."/>
            <person name="Takahashi S."/>
        </authorList>
    </citation>
    <scope>NUCLEOTIDE SEQUENCE [LARGE SCALE GENOMIC DNA]</scope>
    <source>
        <strain evidence="1 2">SN-593</strain>
        <plasmid evidence="1 2">pRVR1</plasmid>
    </source>
</reference>